<reference evidence="4 5" key="1">
    <citation type="journal article" date="2015" name="Stand. Genomic Sci.">
        <title>Genomic Encyclopedia of Bacterial and Archaeal Type Strains, Phase III: the genomes of soil and plant-associated and newly described type strains.</title>
        <authorList>
            <person name="Whitman W.B."/>
            <person name="Woyke T."/>
            <person name="Klenk H.P."/>
            <person name="Zhou Y."/>
            <person name="Lilburn T.G."/>
            <person name="Beck B.J."/>
            <person name="De Vos P."/>
            <person name="Vandamme P."/>
            <person name="Eisen J.A."/>
            <person name="Garrity G."/>
            <person name="Hugenholtz P."/>
            <person name="Kyrpides N.C."/>
        </authorList>
    </citation>
    <scope>NUCLEOTIDE SEQUENCE [LARGE SCALE GENOMIC DNA]</scope>
    <source>
        <strain evidence="4 5">VKM Ac-2572</strain>
    </source>
</reference>
<protein>
    <submittedName>
        <fullName evidence="4">Glucose/arabinose dehydrogenase</fullName>
    </submittedName>
</protein>
<dbReference type="Gene3D" id="2.120.10.30">
    <property type="entry name" value="TolB, C-terminal domain"/>
    <property type="match status" value="1"/>
</dbReference>
<feature type="domain" description="Glucose/Sorbosone dehydrogenase" evidence="3">
    <location>
        <begin position="84"/>
        <end position="374"/>
    </location>
</feature>
<proteinExistence type="predicted"/>
<accession>A0A4R2H5P4</accession>
<feature type="signal peptide" evidence="2">
    <location>
        <begin position="1"/>
        <end position="22"/>
    </location>
</feature>
<dbReference type="SUPFAM" id="SSF50952">
    <property type="entry name" value="Soluble quinoprotein glucose dehydrogenase"/>
    <property type="match status" value="1"/>
</dbReference>
<keyword evidence="2" id="KW-0732">Signal</keyword>
<dbReference type="PROSITE" id="PS51257">
    <property type="entry name" value="PROKAR_LIPOPROTEIN"/>
    <property type="match status" value="1"/>
</dbReference>
<dbReference type="InterPro" id="IPR012938">
    <property type="entry name" value="Glc/Sorbosone_DH"/>
</dbReference>
<evidence type="ECO:0000313" key="4">
    <source>
        <dbReference type="EMBL" id="TCO21317.1"/>
    </source>
</evidence>
<comment type="caution">
    <text evidence="4">The sequence shown here is derived from an EMBL/GenBank/DDBJ whole genome shotgun (WGS) entry which is preliminary data.</text>
</comment>
<evidence type="ECO:0000256" key="1">
    <source>
        <dbReference type="SAM" id="MobiDB-lite"/>
    </source>
</evidence>
<name>A0A4R2H5P4_9ACTN</name>
<feature type="region of interest" description="Disordered" evidence="1">
    <location>
        <begin position="26"/>
        <end position="67"/>
    </location>
</feature>
<gene>
    <name evidence="4" type="ORF">EV652_111228</name>
</gene>
<feature type="compositionally biased region" description="Low complexity" evidence="1">
    <location>
        <begin position="34"/>
        <end position="67"/>
    </location>
</feature>
<dbReference type="PANTHER" id="PTHR19328">
    <property type="entry name" value="HEDGEHOG-INTERACTING PROTEIN"/>
    <property type="match status" value="1"/>
</dbReference>
<dbReference type="InterPro" id="IPR011041">
    <property type="entry name" value="Quinoprot_gluc/sorb_DH_b-prop"/>
</dbReference>
<dbReference type="AlphaFoldDB" id="A0A4R2H5P4"/>
<evidence type="ECO:0000259" key="3">
    <source>
        <dbReference type="Pfam" id="PF07995"/>
    </source>
</evidence>
<dbReference type="EMBL" id="SLWN01000011">
    <property type="protein sequence ID" value="TCO21317.1"/>
    <property type="molecule type" value="Genomic_DNA"/>
</dbReference>
<dbReference type="PANTHER" id="PTHR19328:SF13">
    <property type="entry name" value="HIPL1 PROTEIN"/>
    <property type="match status" value="1"/>
</dbReference>
<feature type="chain" id="PRO_5039291556" evidence="2">
    <location>
        <begin position="23"/>
        <end position="391"/>
    </location>
</feature>
<sequence>MVKTMVRQGSRTAVVVTALALAAACSGDGGEPSGSGTSATSPSSTPSSTPSPTNSRPTSAAPATTAPAGPVKLTVASTVATGIEVPWGLAFLPDQSALVSERDSTKIKRIAGGRVTEVGEVDDVDPSSEGGLLGLAVDPQYPSRPYIYAYYSAGDDNRIARLTYRDNRLSDQQVILDGIPQASIHNGGRLRFGPDGFLYAGTGDGGDRPNSQDDGSLGGKILRITTDGKAAPGNPGGRPWFSKGHRNVQGLAFDRNQLYAAEFGQNTWDELNAITSGANYGWPAAEGVEGLDGMTDPIAQWRTGDASPSGIAFAQGHVFMASLRGERLWAIPVAGGKRTGEPQAFFTNEFGRLRTVEAAPDGSLWLTTSNTDGRGDTRNGDDRILRVTISR</sequence>
<dbReference type="InterPro" id="IPR011042">
    <property type="entry name" value="6-blade_b-propeller_TolB-like"/>
</dbReference>
<evidence type="ECO:0000313" key="5">
    <source>
        <dbReference type="Proteomes" id="UP000294508"/>
    </source>
</evidence>
<keyword evidence="5" id="KW-1185">Reference proteome</keyword>
<organism evidence="4 5">
    <name type="scientific">Kribbella steppae</name>
    <dbReference type="NCBI Taxonomy" id="2512223"/>
    <lineage>
        <taxon>Bacteria</taxon>
        <taxon>Bacillati</taxon>
        <taxon>Actinomycetota</taxon>
        <taxon>Actinomycetes</taxon>
        <taxon>Propionibacteriales</taxon>
        <taxon>Kribbellaceae</taxon>
        <taxon>Kribbella</taxon>
    </lineage>
</organism>
<dbReference type="Pfam" id="PF07995">
    <property type="entry name" value="GSDH"/>
    <property type="match status" value="1"/>
</dbReference>
<evidence type="ECO:0000256" key="2">
    <source>
        <dbReference type="SAM" id="SignalP"/>
    </source>
</evidence>
<dbReference type="Proteomes" id="UP000294508">
    <property type="component" value="Unassembled WGS sequence"/>
</dbReference>